<dbReference type="InterPro" id="IPR013096">
    <property type="entry name" value="Cupin_2"/>
</dbReference>
<dbReference type="EMBL" id="JAGQHS010000041">
    <property type="protein sequence ID" value="MCA9756088.1"/>
    <property type="molecule type" value="Genomic_DNA"/>
</dbReference>
<dbReference type="AlphaFoldDB" id="A0A956NBT6"/>
<feature type="domain" description="Cupin type-2" evidence="1">
    <location>
        <begin position="34"/>
        <end position="86"/>
    </location>
</feature>
<comment type="caution">
    <text evidence="2">The sequence shown here is derived from an EMBL/GenBank/DDBJ whole genome shotgun (WGS) entry which is preliminary data.</text>
</comment>
<proteinExistence type="predicted"/>
<dbReference type="Pfam" id="PF07883">
    <property type="entry name" value="Cupin_2"/>
    <property type="match status" value="1"/>
</dbReference>
<evidence type="ECO:0000313" key="3">
    <source>
        <dbReference type="Proteomes" id="UP000739538"/>
    </source>
</evidence>
<evidence type="ECO:0000313" key="2">
    <source>
        <dbReference type="EMBL" id="MCA9756088.1"/>
    </source>
</evidence>
<dbReference type="CDD" id="cd02208">
    <property type="entry name" value="cupin_RmlC-like"/>
    <property type="match status" value="1"/>
</dbReference>
<dbReference type="Proteomes" id="UP000739538">
    <property type="component" value="Unassembled WGS sequence"/>
</dbReference>
<accession>A0A956NBT6</accession>
<gene>
    <name evidence="2" type="ORF">KDA27_09820</name>
</gene>
<protein>
    <submittedName>
        <fullName evidence="2">Cupin domain-containing protein</fullName>
    </submittedName>
</protein>
<name>A0A956NBT6_UNCEI</name>
<evidence type="ECO:0000259" key="1">
    <source>
        <dbReference type="Pfam" id="PF07883"/>
    </source>
</evidence>
<reference evidence="2" key="2">
    <citation type="journal article" date="2021" name="Microbiome">
        <title>Successional dynamics and alternative stable states in a saline activated sludge microbial community over 9 years.</title>
        <authorList>
            <person name="Wang Y."/>
            <person name="Ye J."/>
            <person name="Ju F."/>
            <person name="Liu L."/>
            <person name="Boyd J.A."/>
            <person name="Deng Y."/>
            <person name="Parks D.H."/>
            <person name="Jiang X."/>
            <person name="Yin X."/>
            <person name="Woodcroft B.J."/>
            <person name="Tyson G.W."/>
            <person name="Hugenholtz P."/>
            <person name="Polz M.F."/>
            <person name="Zhang T."/>
        </authorList>
    </citation>
    <scope>NUCLEOTIDE SEQUENCE</scope>
    <source>
        <strain evidence="2">HKST-UBA02</strain>
    </source>
</reference>
<dbReference type="InterPro" id="IPR014710">
    <property type="entry name" value="RmlC-like_jellyroll"/>
</dbReference>
<dbReference type="Gene3D" id="2.60.120.10">
    <property type="entry name" value="Jelly Rolls"/>
    <property type="match status" value="1"/>
</dbReference>
<reference evidence="2" key="1">
    <citation type="submission" date="2020-04" db="EMBL/GenBank/DDBJ databases">
        <authorList>
            <person name="Zhang T."/>
        </authorList>
    </citation>
    <scope>NUCLEOTIDE SEQUENCE</scope>
    <source>
        <strain evidence="2">HKST-UBA02</strain>
    </source>
</reference>
<sequence>MNWHLSPLDLAANLSEDAPFAELFRHGSLTVELYAPVGEDLQTPHTRDEAYVVVRGSGVFLRGDERVPFAAGDFLFVPAGVPHRFEDFADDFLVWVLFYGPEGGERA</sequence>
<dbReference type="InterPro" id="IPR011051">
    <property type="entry name" value="RmlC_Cupin_sf"/>
</dbReference>
<dbReference type="SUPFAM" id="SSF51182">
    <property type="entry name" value="RmlC-like cupins"/>
    <property type="match status" value="1"/>
</dbReference>
<organism evidence="2 3">
    <name type="scientific">Eiseniibacteriota bacterium</name>
    <dbReference type="NCBI Taxonomy" id="2212470"/>
    <lineage>
        <taxon>Bacteria</taxon>
        <taxon>Candidatus Eiseniibacteriota</taxon>
    </lineage>
</organism>